<comment type="caution">
    <text evidence="3">The sequence shown here is derived from an EMBL/GenBank/DDBJ whole genome shotgun (WGS) entry which is preliminary data.</text>
</comment>
<dbReference type="AlphaFoldDB" id="A0A9D2B960"/>
<evidence type="ECO:0000256" key="2">
    <source>
        <dbReference type="ARBA" id="ARBA00019014"/>
    </source>
</evidence>
<dbReference type="Pfam" id="PF03932">
    <property type="entry name" value="CutC"/>
    <property type="match status" value="1"/>
</dbReference>
<proteinExistence type="inferred from homology"/>
<dbReference type="Proteomes" id="UP000886721">
    <property type="component" value="Unassembled WGS sequence"/>
</dbReference>
<dbReference type="PANTHER" id="PTHR12598:SF0">
    <property type="entry name" value="COPPER HOMEOSTASIS PROTEIN CUTC HOMOLOG"/>
    <property type="match status" value="1"/>
</dbReference>
<protein>
    <recommendedName>
        <fullName evidence="2">Copper homeostasis protein cutC homolog</fullName>
    </recommendedName>
</protein>
<evidence type="ECO:0000256" key="1">
    <source>
        <dbReference type="ARBA" id="ARBA00007768"/>
    </source>
</evidence>
<dbReference type="EMBL" id="DXEM01000006">
    <property type="protein sequence ID" value="HIX66882.1"/>
    <property type="molecule type" value="Genomic_DNA"/>
</dbReference>
<name>A0A9D2B960_9FIRM</name>
<dbReference type="GO" id="GO:0005507">
    <property type="term" value="F:copper ion binding"/>
    <property type="evidence" value="ECO:0007669"/>
    <property type="project" value="TreeGrafter"/>
</dbReference>
<accession>A0A9D2B960</accession>
<dbReference type="SUPFAM" id="SSF110395">
    <property type="entry name" value="CutC-like"/>
    <property type="match status" value="1"/>
</dbReference>
<dbReference type="InterPro" id="IPR036822">
    <property type="entry name" value="CutC-like_dom_sf"/>
</dbReference>
<reference evidence="3" key="1">
    <citation type="journal article" date="2021" name="PeerJ">
        <title>Extensive microbial diversity within the chicken gut microbiome revealed by metagenomics and culture.</title>
        <authorList>
            <person name="Gilroy R."/>
            <person name="Ravi A."/>
            <person name="Getino M."/>
            <person name="Pursley I."/>
            <person name="Horton D.L."/>
            <person name="Alikhan N.F."/>
            <person name="Baker D."/>
            <person name="Gharbi K."/>
            <person name="Hall N."/>
            <person name="Watson M."/>
            <person name="Adriaenssens E.M."/>
            <person name="Foster-Nyarko E."/>
            <person name="Jarju S."/>
            <person name="Secka A."/>
            <person name="Antonio M."/>
            <person name="Oren A."/>
            <person name="Chaudhuri R.R."/>
            <person name="La Ragione R."/>
            <person name="Hildebrand F."/>
            <person name="Pallen M.J."/>
        </authorList>
    </citation>
    <scope>NUCLEOTIDE SEQUENCE</scope>
    <source>
        <strain evidence="3">CHK191-13928</strain>
    </source>
</reference>
<sequence length="244" mass="27112">MLEVCCGSFEDALIVYECGGKRIELNSALPLGGLTPSLGSLILVKQYTDLEVMSMVRVREAGFCYRPYQYEQMLEELKLLLAYGTDGAVFGFLTEEREIDLSRTKEFVQTIHEEGAKAVFHRAFDCVKDPYQAMEQLIDLKVDRVLTSGLEKTAEEGIPLLKELQSRYGGRIEILPGSGVHAGNAQRIMQEVGVNQVHSSCKEWAEDPTTIGEKVSFALQEGEAEMCYGNISAKKVEDLLQICG</sequence>
<reference evidence="3" key="2">
    <citation type="submission" date="2021-04" db="EMBL/GenBank/DDBJ databases">
        <authorList>
            <person name="Gilroy R."/>
        </authorList>
    </citation>
    <scope>NUCLEOTIDE SEQUENCE</scope>
    <source>
        <strain evidence="3">CHK191-13928</strain>
    </source>
</reference>
<dbReference type="Gene3D" id="3.20.20.380">
    <property type="entry name" value="Copper homeostasis (CutC) domain"/>
    <property type="match status" value="1"/>
</dbReference>
<organism evidence="3 4">
    <name type="scientific">Candidatus Anaerostipes excrementavium</name>
    <dbReference type="NCBI Taxonomy" id="2838463"/>
    <lineage>
        <taxon>Bacteria</taxon>
        <taxon>Bacillati</taxon>
        <taxon>Bacillota</taxon>
        <taxon>Clostridia</taxon>
        <taxon>Lachnospirales</taxon>
        <taxon>Lachnospiraceae</taxon>
        <taxon>Anaerostipes</taxon>
    </lineage>
</organism>
<dbReference type="InterPro" id="IPR005627">
    <property type="entry name" value="CutC-like"/>
</dbReference>
<gene>
    <name evidence="3" type="ORF">H9735_02000</name>
</gene>
<evidence type="ECO:0000313" key="4">
    <source>
        <dbReference type="Proteomes" id="UP000886721"/>
    </source>
</evidence>
<comment type="similarity">
    <text evidence="1">Belongs to the CutC family.</text>
</comment>
<evidence type="ECO:0000313" key="3">
    <source>
        <dbReference type="EMBL" id="HIX66882.1"/>
    </source>
</evidence>
<dbReference type="PANTHER" id="PTHR12598">
    <property type="entry name" value="COPPER HOMEOSTASIS PROTEIN CUTC"/>
    <property type="match status" value="1"/>
</dbReference>